<name>A0A563DWR6_9MICO</name>
<comment type="caution">
    <text evidence="7">The sequence shown here is derived from an EMBL/GenBank/DDBJ whole genome shotgun (WGS) entry which is preliminary data.</text>
</comment>
<evidence type="ECO:0000313" key="8">
    <source>
        <dbReference type="Proteomes" id="UP000320244"/>
    </source>
</evidence>
<reference evidence="7 8" key="2">
    <citation type="submission" date="2019-08" db="EMBL/GenBank/DDBJ databases">
        <title>Jejuicoccus antrihumi gen. nov., sp. nov., a new member of the family Dermacoccaceae isolated from a cave.</title>
        <authorList>
            <person name="Schumann P."/>
            <person name="Kim I.S."/>
        </authorList>
    </citation>
    <scope>NUCLEOTIDE SEQUENCE [LARGE SCALE GENOMIC DNA]</scope>
    <source>
        <strain evidence="7 8">C5-26</strain>
    </source>
</reference>
<keyword evidence="3 5" id="KW-1133">Transmembrane helix</keyword>
<dbReference type="RefSeq" id="WP_146318843.1">
    <property type="nucleotide sequence ID" value="NZ_VCQV01000028.1"/>
</dbReference>
<feature type="domain" description="Methylamine utilisation protein MauE" evidence="6">
    <location>
        <begin position="20"/>
        <end position="150"/>
    </location>
</feature>
<keyword evidence="4 5" id="KW-0472">Membrane</keyword>
<dbReference type="InterPro" id="IPR009908">
    <property type="entry name" value="Methylamine_util_MauE"/>
</dbReference>
<evidence type="ECO:0000256" key="4">
    <source>
        <dbReference type="ARBA" id="ARBA00023136"/>
    </source>
</evidence>
<accession>A0A563DWR6</accession>
<dbReference type="GO" id="GO:0016020">
    <property type="term" value="C:membrane"/>
    <property type="evidence" value="ECO:0007669"/>
    <property type="project" value="UniProtKB-SubCell"/>
</dbReference>
<dbReference type="GO" id="GO:0030416">
    <property type="term" value="P:methylamine metabolic process"/>
    <property type="evidence" value="ECO:0007669"/>
    <property type="project" value="InterPro"/>
</dbReference>
<evidence type="ECO:0000256" key="2">
    <source>
        <dbReference type="ARBA" id="ARBA00022692"/>
    </source>
</evidence>
<evidence type="ECO:0000256" key="1">
    <source>
        <dbReference type="ARBA" id="ARBA00004141"/>
    </source>
</evidence>
<evidence type="ECO:0000256" key="3">
    <source>
        <dbReference type="ARBA" id="ARBA00022989"/>
    </source>
</evidence>
<evidence type="ECO:0000313" key="7">
    <source>
        <dbReference type="EMBL" id="TWP34382.1"/>
    </source>
</evidence>
<evidence type="ECO:0000259" key="6">
    <source>
        <dbReference type="Pfam" id="PF07291"/>
    </source>
</evidence>
<protein>
    <submittedName>
        <fullName evidence="7">DoxX family membrane protein</fullName>
    </submittedName>
</protein>
<gene>
    <name evidence="7" type="ORF">FGL98_17550</name>
</gene>
<dbReference type="Pfam" id="PF07291">
    <property type="entry name" value="MauE"/>
    <property type="match status" value="1"/>
</dbReference>
<feature type="transmembrane region" description="Helical" evidence="5">
    <location>
        <begin position="89"/>
        <end position="110"/>
    </location>
</feature>
<feature type="transmembrane region" description="Helical" evidence="5">
    <location>
        <begin position="20"/>
        <end position="39"/>
    </location>
</feature>
<proteinExistence type="predicted"/>
<comment type="subcellular location">
    <subcellularLocation>
        <location evidence="1">Membrane</location>
        <topology evidence="1">Multi-pass membrane protein</topology>
    </subcellularLocation>
</comment>
<dbReference type="AlphaFoldDB" id="A0A563DWR6"/>
<reference evidence="7 8" key="1">
    <citation type="submission" date="2019-05" db="EMBL/GenBank/DDBJ databases">
        <authorList>
            <person name="Lee S.D."/>
        </authorList>
    </citation>
    <scope>NUCLEOTIDE SEQUENCE [LARGE SCALE GENOMIC DNA]</scope>
    <source>
        <strain evidence="7 8">C5-26</strain>
    </source>
</reference>
<sequence>MSSEVGSVSVHDVQTRDWRPWVGLLARLVLGVTYLVAGVDKGSNLEQTKRATRAFQILPYDLANLWGTFMPFLEIVLGVLLIIGLLTRFTAVLGGLLMLAFIIGIASVWARGISIECGCFGGGGATVTTHYPIDLLRDTGLLICAIWLAVLPRTRAGLDGRLWG</sequence>
<dbReference type="EMBL" id="VCQV01000028">
    <property type="protein sequence ID" value="TWP34382.1"/>
    <property type="molecule type" value="Genomic_DNA"/>
</dbReference>
<dbReference type="Proteomes" id="UP000320244">
    <property type="component" value="Unassembled WGS sequence"/>
</dbReference>
<feature type="transmembrane region" description="Helical" evidence="5">
    <location>
        <begin position="60"/>
        <end position="83"/>
    </location>
</feature>
<keyword evidence="8" id="KW-1185">Reference proteome</keyword>
<organism evidence="7 8">
    <name type="scientific">Leekyejoonella antrihumi</name>
    <dbReference type="NCBI Taxonomy" id="1660198"/>
    <lineage>
        <taxon>Bacteria</taxon>
        <taxon>Bacillati</taxon>
        <taxon>Actinomycetota</taxon>
        <taxon>Actinomycetes</taxon>
        <taxon>Micrococcales</taxon>
        <taxon>Dermacoccaceae</taxon>
        <taxon>Leekyejoonella</taxon>
    </lineage>
</organism>
<dbReference type="OrthoDB" id="5422529at2"/>
<keyword evidence="2 5" id="KW-0812">Transmembrane</keyword>
<evidence type="ECO:0000256" key="5">
    <source>
        <dbReference type="SAM" id="Phobius"/>
    </source>
</evidence>